<dbReference type="EMBL" id="KN837105">
    <property type="protein sequence ID" value="KIJ46902.1"/>
    <property type="molecule type" value="Genomic_DNA"/>
</dbReference>
<dbReference type="OrthoDB" id="2683651at2759"/>
<proteinExistence type="predicted"/>
<keyword evidence="2" id="KW-1185">Reference proteome</keyword>
<name>A0A0C9W3Z5_SPHS4</name>
<dbReference type="AlphaFoldDB" id="A0A0C9W3Z5"/>
<sequence length="320" mass="36152">MVNSNPNLLQLQEIFSSVAAPSHPLLSLLKYTSPQLEYFSSGEIFSGMNKCTRQGYVHARVFHPLNAVVEYPQSGSVDGEAIAHIFQIDPSRDLEAFDPKKNIQFSLGGIKGSRPDVECFLLRSSRDEQPMLCKQVKLSCTGAKRCSFSNDIQFEKSQFPTESLTDASRKVFMKTLGFFCALQEGGCLFSSENSDAYEDSDPTAASQFYEILRDNRAGEKDPDQCNGRLLFHHDPYYQPFIQCEHRKKGHHDHLLLRNLQEFDHSYLEALFNNDISTILKYEEASRDLGYGPLAPCHTSKFSLTSEPETIKNTCFGTRDT</sequence>
<evidence type="ECO:0000313" key="1">
    <source>
        <dbReference type="EMBL" id="KIJ46902.1"/>
    </source>
</evidence>
<protein>
    <submittedName>
        <fullName evidence="1">Uncharacterized protein</fullName>
    </submittedName>
</protein>
<organism evidence="1 2">
    <name type="scientific">Sphaerobolus stellatus (strain SS14)</name>
    <dbReference type="NCBI Taxonomy" id="990650"/>
    <lineage>
        <taxon>Eukaryota</taxon>
        <taxon>Fungi</taxon>
        <taxon>Dikarya</taxon>
        <taxon>Basidiomycota</taxon>
        <taxon>Agaricomycotina</taxon>
        <taxon>Agaricomycetes</taxon>
        <taxon>Phallomycetidae</taxon>
        <taxon>Geastrales</taxon>
        <taxon>Sphaerobolaceae</taxon>
        <taxon>Sphaerobolus</taxon>
    </lineage>
</organism>
<dbReference type="HOGENOM" id="CLU_052552_0_0_1"/>
<evidence type="ECO:0000313" key="2">
    <source>
        <dbReference type="Proteomes" id="UP000054279"/>
    </source>
</evidence>
<gene>
    <name evidence="1" type="ORF">M422DRAFT_249643</name>
</gene>
<dbReference type="Proteomes" id="UP000054279">
    <property type="component" value="Unassembled WGS sequence"/>
</dbReference>
<reference evidence="1 2" key="1">
    <citation type="submission" date="2014-06" db="EMBL/GenBank/DDBJ databases">
        <title>Evolutionary Origins and Diversification of the Mycorrhizal Mutualists.</title>
        <authorList>
            <consortium name="DOE Joint Genome Institute"/>
            <consortium name="Mycorrhizal Genomics Consortium"/>
            <person name="Kohler A."/>
            <person name="Kuo A."/>
            <person name="Nagy L.G."/>
            <person name="Floudas D."/>
            <person name="Copeland A."/>
            <person name="Barry K.W."/>
            <person name="Cichocki N."/>
            <person name="Veneault-Fourrey C."/>
            <person name="LaButti K."/>
            <person name="Lindquist E.A."/>
            <person name="Lipzen A."/>
            <person name="Lundell T."/>
            <person name="Morin E."/>
            <person name="Murat C."/>
            <person name="Riley R."/>
            <person name="Ohm R."/>
            <person name="Sun H."/>
            <person name="Tunlid A."/>
            <person name="Henrissat B."/>
            <person name="Grigoriev I.V."/>
            <person name="Hibbett D.S."/>
            <person name="Martin F."/>
        </authorList>
    </citation>
    <scope>NUCLEOTIDE SEQUENCE [LARGE SCALE GENOMIC DNA]</scope>
    <source>
        <strain evidence="1 2">SS14</strain>
    </source>
</reference>
<accession>A0A0C9W3Z5</accession>